<reference evidence="2 3" key="1">
    <citation type="submission" date="2016-05" db="EMBL/GenBank/DDBJ databases">
        <title>A degradative enzymes factory behind the ericoid mycorrhizal symbiosis.</title>
        <authorList>
            <consortium name="DOE Joint Genome Institute"/>
            <person name="Martino E."/>
            <person name="Morin E."/>
            <person name="Grelet G."/>
            <person name="Kuo A."/>
            <person name="Kohler A."/>
            <person name="Daghino S."/>
            <person name="Barry K."/>
            <person name="Choi C."/>
            <person name="Cichocki N."/>
            <person name="Clum A."/>
            <person name="Copeland A."/>
            <person name="Hainaut M."/>
            <person name="Haridas S."/>
            <person name="Labutti K."/>
            <person name="Lindquist E."/>
            <person name="Lipzen A."/>
            <person name="Khouja H.-R."/>
            <person name="Murat C."/>
            <person name="Ohm R."/>
            <person name="Olson A."/>
            <person name="Spatafora J."/>
            <person name="Veneault-Fourrey C."/>
            <person name="Henrissat B."/>
            <person name="Grigoriev I."/>
            <person name="Martin F."/>
            <person name="Perotto S."/>
        </authorList>
    </citation>
    <scope>NUCLEOTIDE SEQUENCE [LARGE SCALE GENOMIC DNA]</scope>
    <source>
        <strain evidence="2 3">UAMH 7357</strain>
    </source>
</reference>
<feature type="compositionally biased region" description="Polar residues" evidence="1">
    <location>
        <begin position="34"/>
        <end position="47"/>
    </location>
</feature>
<feature type="compositionally biased region" description="Basic and acidic residues" evidence="1">
    <location>
        <begin position="158"/>
        <end position="184"/>
    </location>
</feature>
<feature type="compositionally biased region" description="Polar residues" evidence="1">
    <location>
        <begin position="190"/>
        <end position="206"/>
    </location>
</feature>
<name>A0A2J6Q2V8_9HELO</name>
<accession>A0A2J6Q2V8</accession>
<organism evidence="2 3">
    <name type="scientific">Hyaloscypha hepaticicola</name>
    <dbReference type="NCBI Taxonomy" id="2082293"/>
    <lineage>
        <taxon>Eukaryota</taxon>
        <taxon>Fungi</taxon>
        <taxon>Dikarya</taxon>
        <taxon>Ascomycota</taxon>
        <taxon>Pezizomycotina</taxon>
        <taxon>Leotiomycetes</taxon>
        <taxon>Helotiales</taxon>
        <taxon>Hyaloscyphaceae</taxon>
        <taxon>Hyaloscypha</taxon>
    </lineage>
</organism>
<feature type="region of interest" description="Disordered" evidence="1">
    <location>
        <begin position="1"/>
        <end position="218"/>
    </location>
</feature>
<dbReference type="Proteomes" id="UP000235672">
    <property type="component" value="Unassembled WGS sequence"/>
</dbReference>
<protein>
    <submittedName>
        <fullName evidence="2">Uncharacterized protein</fullName>
    </submittedName>
</protein>
<gene>
    <name evidence="2" type="ORF">NA56DRAFT_170805</name>
</gene>
<dbReference type="AlphaFoldDB" id="A0A2J6Q2V8"/>
<evidence type="ECO:0000313" key="3">
    <source>
        <dbReference type="Proteomes" id="UP000235672"/>
    </source>
</evidence>
<feature type="compositionally biased region" description="Basic and acidic residues" evidence="1">
    <location>
        <begin position="15"/>
        <end position="29"/>
    </location>
</feature>
<proteinExistence type="predicted"/>
<dbReference type="EMBL" id="KZ613484">
    <property type="protein sequence ID" value="PMD20617.1"/>
    <property type="molecule type" value="Genomic_DNA"/>
</dbReference>
<feature type="compositionally biased region" description="Polar residues" evidence="1">
    <location>
        <begin position="104"/>
        <end position="114"/>
    </location>
</feature>
<evidence type="ECO:0000313" key="2">
    <source>
        <dbReference type="EMBL" id="PMD20617.1"/>
    </source>
</evidence>
<keyword evidence="3" id="KW-1185">Reference proteome</keyword>
<evidence type="ECO:0000256" key="1">
    <source>
        <dbReference type="SAM" id="MobiDB-lite"/>
    </source>
</evidence>
<sequence>MDKGLRKPIPSIDPPPRRESTSQEPERDPPTGTEGENTSTSRTSNDSEPAVPETAPNFETHGVGNDEAAIQNQSGPIGETDEKFNNGVESDELRDRVPYPYENNLANDIFQQDESAGYKKAGIPSEGDRVIPQGKTAANDEDALQGDQGEGSQPKPSKAKDNDDDARRSDSREEEIPRSPKSESLKPVSEPSQASLTGVESHSVYSQEEHTQDHPSSYKMKVIARPLSILLPRCPKHLDLNLRKDWYFSCSEALDAAVEGEDRSEATWKAVNLTAPDLQKGHQLRQTPCNPKDRNDWDRKYLAILRGVVNGGEWLDLEMKEFDYRGDNYGDGADSSDQGPDNVSHEKWIPIDESIASAM</sequence>
<dbReference type="STRING" id="1745343.A0A2J6Q2V8"/>